<accession>K2AVG5</accession>
<dbReference type="EMBL" id="AMFJ01021664">
    <property type="protein sequence ID" value="EKD65872.1"/>
    <property type="molecule type" value="Genomic_DNA"/>
</dbReference>
<keyword evidence="1" id="KW-0732">Signal</keyword>
<feature type="signal peptide" evidence="1">
    <location>
        <begin position="1"/>
        <end position="24"/>
    </location>
</feature>
<gene>
    <name evidence="2" type="ORF">ACD_49C00078G0011</name>
</gene>
<name>K2AVG5_9BACT</name>
<protein>
    <recommendedName>
        <fullName evidence="3">DUF1318 domain-containing protein</fullName>
    </recommendedName>
</protein>
<organism evidence="2">
    <name type="scientific">uncultured bacterium</name>
    <name type="common">gcode 4</name>
    <dbReference type="NCBI Taxonomy" id="1234023"/>
    <lineage>
        <taxon>Bacteria</taxon>
        <taxon>environmental samples</taxon>
    </lineage>
</organism>
<comment type="caution">
    <text evidence="2">The sequence shown here is derived from an EMBL/GenBank/DDBJ whole genome shotgun (WGS) entry which is preliminary data.</text>
</comment>
<evidence type="ECO:0000313" key="2">
    <source>
        <dbReference type="EMBL" id="EKD65872.1"/>
    </source>
</evidence>
<reference evidence="2" key="1">
    <citation type="journal article" date="2012" name="Science">
        <title>Fermentation, hydrogen, and sulfur metabolism in multiple uncultivated bacterial phyla.</title>
        <authorList>
            <person name="Wrighton K.C."/>
            <person name="Thomas B.C."/>
            <person name="Sharon I."/>
            <person name="Miller C.S."/>
            <person name="Castelle C.J."/>
            <person name="VerBerkmoes N.C."/>
            <person name="Wilkins M.J."/>
            <person name="Hettich R.L."/>
            <person name="Lipton M.S."/>
            <person name="Williams K.H."/>
            <person name="Long P.E."/>
            <person name="Banfield J.F."/>
        </authorList>
    </citation>
    <scope>NUCLEOTIDE SEQUENCE [LARGE SCALE GENOMIC DNA]</scope>
</reference>
<evidence type="ECO:0008006" key="3">
    <source>
        <dbReference type="Google" id="ProtNLM"/>
    </source>
</evidence>
<dbReference type="AlphaFoldDB" id="K2AVG5"/>
<feature type="chain" id="PRO_5017436958" description="DUF1318 domain-containing protein" evidence="1">
    <location>
        <begin position="25"/>
        <end position="167"/>
    </location>
</feature>
<evidence type="ECO:0000256" key="1">
    <source>
        <dbReference type="SAM" id="SignalP"/>
    </source>
</evidence>
<proteinExistence type="predicted"/>
<sequence>MKKALLITAWVVALGAILVSSTYAARWQMSSGGNFAQRNNSGAVNQGLYASKITRTVNNIANGVEITMTTTDADTLAHMQSMFDKNQAKTPANSLITVKREKLANGTKVTMTSTDAATVKSIQDRAITAKMWAFGQGGMWGKMWGKRGGGRGWMRGGNSGNCPMMSK</sequence>